<dbReference type="EMBL" id="GIFC01001855">
    <property type="protein sequence ID" value="MXU83938.1"/>
    <property type="molecule type" value="Transcribed_RNA"/>
</dbReference>
<proteinExistence type="predicted"/>
<organism evidence="2">
    <name type="scientific">Ixodes ricinus</name>
    <name type="common">Common tick</name>
    <name type="synonym">Acarus ricinus</name>
    <dbReference type="NCBI Taxonomy" id="34613"/>
    <lineage>
        <taxon>Eukaryota</taxon>
        <taxon>Metazoa</taxon>
        <taxon>Ecdysozoa</taxon>
        <taxon>Arthropoda</taxon>
        <taxon>Chelicerata</taxon>
        <taxon>Arachnida</taxon>
        <taxon>Acari</taxon>
        <taxon>Parasitiformes</taxon>
        <taxon>Ixodida</taxon>
        <taxon>Ixodoidea</taxon>
        <taxon>Ixodidae</taxon>
        <taxon>Ixodinae</taxon>
        <taxon>Ixodes</taxon>
    </lineage>
</organism>
<feature type="chain" id="PRO_5025479271" evidence="1">
    <location>
        <begin position="19"/>
        <end position="78"/>
    </location>
</feature>
<sequence>MEVKIFTFLQIAVPIALGAHSLQMEAGQHALEKTEHVDASMKAMKKLVSTLHNSLRLYIVRWHEVWVEVHGNKVKTFV</sequence>
<feature type="signal peptide" evidence="1">
    <location>
        <begin position="1"/>
        <end position="18"/>
    </location>
</feature>
<keyword evidence="1" id="KW-0732">Signal</keyword>
<reference evidence="2" key="1">
    <citation type="submission" date="2019-12" db="EMBL/GenBank/DDBJ databases">
        <title>An insight into the sialome of adult female Ixodes ricinus ticks feeding for 6 days.</title>
        <authorList>
            <person name="Perner J."/>
            <person name="Ribeiro J.M.C."/>
        </authorList>
    </citation>
    <scope>NUCLEOTIDE SEQUENCE</scope>
    <source>
        <strain evidence="2">Semi-engorged</strain>
        <tissue evidence="2">Salivary glands</tissue>
    </source>
</reference>
<evidence type="ECO:0000256" key="1">
    <source>
        <dbReference type="SAM" id="SignalP"/>
    </source>
</evidence>
<protein>
    <submittedName>
        <fullName evidence="2">Putative secreted protein</fullName>
    </submittedName>
</protein>
<accession>A0A6B0TXC6</accession>
<dbReference type="AlphaFoldDB" id="A0A6B0TXC6"/>
<name>A0A6B0TXC6_IXORI</name>
<evidence type="ECO:0000313" key="2">
    <source>
        <dbReference type="EMBL" id="MXU83938.1"/>
    </source>
</evidence>